<name>A0AB39RXC5_9ACTN</name>
<organism evidence="1">
    <name type="scientific">Streptomyces sp. R35</name>
    <dbReference type="NCBI Taxonomy" id="3238630"/>
    <lineage>
        <taxon>Bacteria</taxon>
        <taxon>Bacillati</taxon>
        <taxon>Actinomycetota</taxon>
        <taxon>Actinomycetes</taxon>
        <taxon>Kitasatosporales</taxon>
        <taxon>Streptomycetaceae</taxon>
        <taxon>Streptomyces</taxon>
    </lineage>
</organism>
<evidence type="ECO:0000313" key="1">
    <source>
        <dbReference type="EMBL" id="XDQ59324.1"/>
    </source>
</evidence>
<proteinExistence type="predicted"/>
<dbReference type="RefSeq" id="WP_369253669.1">
    <property type="nucleotide sequence ID" value="NZ_CP163440.1"/>
</dbReference>
<accession>A0AB39RXC5</accession>
<dbReference type="EMBL" id="CP163440">
    <property type="protein sequence ID" value="XDQ59324.1"/>
    <property type="molecule type" value="Genomic_DNA"/>
</dbReference>
<sequence>MTMPHHALEILLTCPLAPAELRDAARVLPLATNHDTTRLMTLVRAKTPGRAAHRLRQHLATRLPVDVITTHYPDTGGQVLLNLAFPPAVHATIRQAAHQVGQSPELFVKLALHRAMAQHASDESDRLDRAVQQLLAGTTAAHLLAAVGHALTRTPGAAPA</sequence>
<dbReference type="AlphaFoldDB" id="A0AB39RXC5"/>
<gene>
    <name evidence="1" type="ORF">AB5J50_00035</name>
</gene>
<reference evidence="1" key="1">
    <citation type="submission" date="2024-07" db="EMBL/GenBank/DDBJ databases">
        <authorList>
            <person name="Yu S.T."/>
        </authorList>
    </citation>
    <scope>NUCLEOTIDE SEQUENCE</scope>
    <source>
        <strain evidence="1">R35</strain>
    </source>
</reference>
<protein>
    <submittedName>
        <fullName evidence="1">Uncharacterized protein</fullName>
    </submittedName>
</protein>